<gene>
    <name evidence="4" type="ordered locus">Mnod_6952</name>
</gene>
<dbReference type="GO" id="GO:0016881">
    <property type="term" value="F:acid-amino acid ligase activity"/>
    <property type="evidence" value="ECO:0007669"/>
    <property type="project" value="UniProtKB-ARBA"/>
</dbReference>
<dbReference type="Pfam" id="PF04183">
    <property type="entry name" value="IucA_IucC"/>
    <property type="match status" value="2"/>
</dbReference>
<name>B8IHN3_METNO</name>
<sequence>MTRSDAALAKPDPTAAVCQAFATERLLNTWLRECASGSDPAEGERCAIPLGPDTLLAHCLRRSPSGFHQWGWPVLLRKADGHTRTLDDPAELAHRMIDALAPEETPAREAMRRRILDGLLRSRDHARACAGRAPDRSPAGLEQSLWHGHPFHPLAKSIDGFSDADFEAYAPERGAAYRLCWLLADPDLVGDLWRDPDAKTRTLAALADLSRLSSDAIGSRIPIPSHPWQAARLEADPTISALIAAGRLTITGPSGGVVTPTSSVRTVFAPEQNLFLKLPIAARITNFARTNSREHLARSIAAARALAAIPESVAACGLDILSERGALHVNLPGLEAVTGVLAREGPARRAFVVAGLLEPAPGDGQPILAGMGCALTGMEDAKAWLHDYARVVILPPLRLFAATGISLEAHAQNSLLSLDAGRPARLVVRDLEGVSIDAERFARLAPDLLLDPAVHYTRADAWQRLLYYLIVNQVAHVVATVARAAQTDEAMLWSCLAEALTNAREDAETAVLIRRLLEARTLPAKANFVSCLTGRSERPDYVAIDNPLRSTASATRSRCGGTKPETAPSDHHAAWDLAGRRVSGQLLGALLHEELLPGSVLSLRGPDEDVIVTVTPTSGAATYRARARRMRAYGRVLLDHDSLESEAGPVTEASAFVADLLPDLPGTPDDHARFAEEVARTQANHAMTLAQIAETRLSALSYDDLEGRLPDGHRYHPCFKSRIGFTPADNRAFGPEFGEPLRPVWIAAHRSLAVANAIERPGHQDEKLLGGSLDPATRAAFSARITASGGKLDDFFLMPVHPWQWERVADGATAAEQQKGLLIPLGASPHVYTAQQSIRTLADRTAPDAPSLKLSLSIRNTSTARTLAPHTVLNAPIISAWLHEVAASDAYLRASGTILLAERMGVAVTGPLVWDRTGATRGALSAIWRDPVAPYLEDEEAVPFAALTHLDGETPFVAGWIARYGIEAWVDRLLTVTMLPVVHVLVARGIALESHQQNMVLLHRDGWPTRVALKDFHDGVRFIPELLGCRRPALLPTPPDHARVNANSYVEAQDVEDVRDFMVDALFGVNLAELGWCLDLWFGYSESRFWHQVITILSKHCAAYPAAREGALRYRLGSEMLVVEALARRRLDPKTAHGRPIANPLAPLAAFLA</sequence>
<feature type="domain" description="Aerobactin siderophore biosynthesis IucA/IucC-like C-terminal" evidence="3">
    <location>
        <begin position="967"/>
        <end position="1131"/>
    </location>
</feature>
<evidence type="ECO:0000259" key="3">
    <source>
        <dbReference type="Pfam" id="PF06276"/>
    </source>
</evidence>
<dbReference type="Proteomes" id="UP000008207">
    <property type="component" value="Chromosome"/>
</dbReference>
<dbReference type="PANTHER" id="PTHR34384">
    <property type="entry name" value="L-2,3-DIAMINOPROPANOATE--CITRATE LIGASE"/>
    <property type="match status" value="1"/>
</dbReference>
<dbReference type="Gene3D" id="6.10.250.3370">
    <property type="match status" value="2"/>
</dbReference>
<dbReference type="OrthoDB" id="495728at2"/>
<evidence type="ECO:0000313" key="5">
    <source>
        <dbReference type="Proteomes" id="UP000008207"/>
    </source>
</evidence>
<organism evidence="4 5">
    <name type="scientific">Methylobacterium nodulans (strain LMG 21967 / CNCM I-2342 / ORS 2060)</name>
    <dbReference type="NCBI Taxonomy" id="460265"/>
    <lineage>
        <taxon>Bacteria</taxon>
        <taxon>Pseudomonadati</taxon>
        <taxon>Pseudomonadota</taxon>
        <taxon>Alphaproteobacteria</taxon>
        <taxon>Hyphomicrobiales</taxon>
        <taxon>Methylobacteriaceae</taxon>
        <taxon>Methylobacterium</taxon>
    </lineage>
</organism>
<dbReference type="eggNOG" id="COG4264">
    <property type="taxonomic scope" value="Bacteria"/>
</dbReference>
<dbReference type="RefSeq" id="WP_015933260.1">
    <property type="nucleotide sequence ID" value="NC_011894.1"/>
</dbReference>
<evidence type="ECO:0000313" key="4">
    <source>
        <dbReference type="EMBL" id="ACL61696.1"/>
    </source>
</evidence>
<dbReference type="InterPro" id="IPR037455">
    <property type="entry name" value="LucA/IucC-like"/>
</dbReference>
<evidence type="ECO:0000256" key="1">
    <source>
        <dbReference type="ARBA" id="ARBA00004924"/>
    </source>
</evidence>
<dbReference type="InterPro" id="IPR022770">
    <property type="entry name" value="IucA/IucC-like_C"/>
</dbReference>
<dbReference type="STRING" id="460265.Mnod_6952"/>
<dbReference type="GO" id="GO:0019290">
    <property type="term" value="P:siderophore biosynthetic process"/>
    <property type="evidence" value="ECO:0007669"/>
    <property type="project" value="InterPro"/>
</dbReference>
<dbReference type="EMBL" id="CP001349">
    <property type="protein sequence ID" value="ACL61696.1"/>
    <property type="molecule type" value="Genomic_DNA"/>
</dbReference>
<reference evidence="4 5" key="1">
    <citation type="submission" date="2009-01" db="EMBL/GenBank/DDBJ databases">
        <title>Complete sequence of chromosome of Methylobacterium nodulans ORS 2060.</title>
        <authorList>
            <consortium name="US DOE Joint Genome Institute"/>
            <person name="Lucas S."/>
            <person name="Copeland A."/>
            <person name="Lapidus A."/>
            <person name="Glavina del Rio T."/>
            <person name="Dalin E."/>
            <person name="Tice H."/>
            <person name="Bruce D."/>
            <person name="Goodwin L."/>
            <person name="Pitluck S."/>
            <person name="Sims D."/>
            <person name="Brettin T."/>
            <person name="Detter J.C."/>
            <person name="Han C."/>
            <person name="Larimer F."/>
            <person name="Land M."/>
            <person name="Hauser L."/>
            <person name="Kyrpides N."/>
            <person name="Ivanova N."/>
            <person name="Marx C.J."/>
            <person name="Richardson P."/>
        </authorList>
    </citation>
    <scope>NUCLEOTIDE SEQUENCE [LARGE SCALE GENOMIC DNA]</scope>
    <source>
        <strain evidence="5">LMG 21967 / CNCM I-2342 / ORS 2060</strain>
    </source>
</reference>
<dbReference type="HOGENOM" id="CLU_276198_0_0_5"/>
<proteinExistence type="predicted"/>
<comment type="pathway">
    <text evidence="1">Siderophore biosynthesis.</text>
</comment>
<dbReference type="KEGG" id="mno:Mnod_6952"/>
<dbReference type="AlphaFoldDB" id="B8IHN3"/>
<dbReference type="Gene3D" id="3.30.310.280">
    <property type="match status" value="1"/>
</dbReference>
<dbReference type="InterPro" id="IPR007310">
    <property type="entry name" value="Aerobactin_biosyn_IucA/IucC_N"/>
</dbReference>
<dbReference type="PANTHER" id="PTHR34384:SF6">
    <property type="entry name" value="STAPHYLOFERRIN B SYNTHASE"/>
    <property type="match status" value="1"/>
</dbReference>
<feature type="domain" description="Aerobactin siderophore biosynthesis IucA/IucC N-terminal" evidence="2">
    <location>
        <begin position="702"/>
        <end position="949"/>
    </location>
</feature>
<evidence type="ECO:0000259" key="2">
    <source>
        <dbReference type="Pfam" id="PF04183"/>
    </source>
</evidence>
<accession>B8IHN3</accession>
<dbReference type="Pfam" id="PF06276">
    <property type="entry name" value="FhuF"/>
    <property type="match status" value="2"/>
</dbReference>
<protein>
    <submittedName>
        <fullName evidence="4">IucA/IucC family protein</fullName>
    </submittedName>
</protein>
<feature type="domain" description="Aerobactin siderophore biosynthesis IucA/IucC N-terminal" evidence="2">
    <location>
        <begin position="141"/>
        <end position="357"/>
    </location>
</feature>
<feature type="domain" description="Aerobactin siderophore biosynthesis IucA/IucC-like C-terminal" evidence="3">
    <location>
        <begin position="383"/>
        <end position="538"/>
    </location>
</feature>
<dbReference type="Gene3D" id="1.10.510.40">
    <property type="match status" value="2"/>
</dbReference>
<keyword evidence="5" id="KW-1185">Reference proteome</keyword>